<evidence type="ECO:0000313" key="9">
    <source>
        <dbReference type="EMBL" id="QNN60006.1"/>
    </source>
</evidence>
<evidence type="ECO:0000256" key="1">
    <source>
        <dbReference type="ARBA" id="ARBA00001917"/>
    </source>
</evidence>
<dbReference type="Gene3D" id="3.40.50.360">
    <property type="match status" value="1"/>
</dbReference>
<dbReference type="GO" id="GO:0009055">
    <property type="term" value="F:electron transfer activity"/>
    <property type="evidence" value="ECO:0007669"/>
    <property type="project" value="UniProtKB-UniRule"/>
</dbReference>
<dbReference type="PROSITE" id="PS00201">
    <property type="entry name" value="FLAVODOXIN"/>
    <property type="match status" value="1"/>
</dbReference>
<dbReference type="InterPro" id="IPR029039">
    <property type="entry name" value="Flavoprotein-like_sf"/>
</dbReference>
<dbReference type="InterPro" id="IPR010087">
    <property type="entry name" value="Flav_short"/>
</dbReference>
<evidence type="ECO:0000256" key="2">
    <source>
        <dbReference type="ARBA" id="ARBA00005267"/>
    </source>
</evidence>
<keyword evidence="5 7" id="KW-0288">FMN</keyword>
<reference evidence="9 10" key="1">
    <citation type="submission" date="2020-08" db="EMBL/GenBank/DDBJ databases">
        <title>Genome sequence of Erysipelothrix inopinata DSM 15511T.</title>
        <authorList>
            <person name="Hyun D.-W."/>
            <person name="Bae J.-W."/>
        </authorList>
    </citation>
    <scope>NUCLEOTIDE SEQUENCE [LARGE SCALE GENOMIC DNA]</scope>
    <source>
        <strain evidence="9 10">DSM 15511</strain>
    </source>
</reference>
<evidence type="ECO:0000256" key="5">
    <source>
        <dbReference type="ARBA" id="ARBA00022643"/>
    </source>
</evidence>
<evidence type="ECO:0000259" key="8">
    <source>
        <dbReference type="PROSITE" id="PS50902"/>
    </source>
</evidence>
<gene>
    <name evidence="9" type="ORF">H9L01_06385</name>
</gene>
<dbReference type="InterPro" id="IPR008254">
    <property type="entry name" value="Flavodoxin/NO_synth"/>
</dbReference>
<dbReference type="PANTHER" id="PTHR43717:SF1">
    <property type="entry name" value="ANAEROBIC NITRIC OXIDE REDUCTASE FLAVORUBREDOXIN"/>
    <property type="match status" value="1"/>
</dbReference>
<comment type="cofactor">
    <cofactor evidence="1 7">
        <name>FMN</name>
        <dbReference type="ChEBI" id="CHEBI:58210"/>
    </cofactor>
</comment>
<dbReference type="NCBIfam" id="TIGR01753">
    <property type="entry name" value="flav_short"/>
    <property type="match status" value="1"/>
</dbReference>
<dbReference type="GO" id="GO:0016651">
    <property type="term" value="F:oxidoreductase activity, acting on NAD(P)H"/>
    <property type="evidence" value="ECO:0007669"/>
    <property type="project" value="UniProtKB-ARBA"/>
</dbReference>
<dbReference type="PANTHER" id="PTHR43717">
    <property type="entry name" value="ANAEROBIC NITRIC OXIDE REDUCTASE FLAVORUBREDOXIN"/>
    <property type="match status" value="1"/>
</dbReference>
<comment type="function">
    <text evidence="7">Low-potential electron donor to a number of redox enzymes.</text>
</comment>
<dbReference type="InterPro" id="IPR001226">
    <property type="entry name" value="Flavodoxin_CS"/>
</dbReference>
<accession>A0A7G9RWN1</accession>
<feature type="domain" description="Flavodoxin-like" evidence="8">
    <location>
        <begin position="3"/>
        <end position="138"/>
    </location>
</feature>
<dbReference type="Proteomes" id="UP000515928">
    <property type="component" value="Chromosome"/>
</dbReference>
<proteinExistence type="inferred from homology"/>
<sequence>MKAVIVYWTGSGNTQIMADSIQEAIEDMDLECEYYQVSETSAEDVKDADIFFLGSPAMNDENVEEYEFRPFQDDLNPHLSGKKVVMFGSYDWGEAEWMENWKQEMNDVGAQIMDTFVVQWEPNDDQLKEIYDKTQEIMK</sequence>
<dbReference type="GO" id="GO:0010181">
    <property type="term" value="F:FMN binding"/>
    <property type="evidence" value="ECO:0007669"/>
    <property type="project" value="UniProtKB-UniRule"/>
</dbReference>
<dbReference type="SUPFAM" id="SSF52218">
    <property type="entry name" value="Flavoproteins"/>
    <property type="match status" value="1"/>
</dbReference>
<evidence type="ECO:0000313" key="10">
    <source>
        <dbReference type="Proteomes" id="UP000515928"/>
    </source>
</evidence>
<dbReference type="PROSITE" id="PS50902">
    <property type="entry name" value="FLAVODOXIN_LIKE"/>
    <property type="match status" value="1"/>
</dbReference>
<dbReference type="Pfam" id="PF00258">
    <property type="entry name" value="Flavodoxin_1"/>
    <property type="match status" value="1"/>
</dbReference>
<dbReference type="EMBL" id="CP060715">
    <property type="protein sequence ID" value="QNN60006.1"/>
    <property type="molecule type" value="Genomic_DNA"/>
</dbReference>
<evidence type="ECO:0000256" key="6">
    <source>
        <dbReference type="ARBA" id="ARBA00022982"/>
    </source>
</evidence>
<evidence type="ECO:0000256" key="4">
    <source>
        <dbReference type="ARBA" id="ARBA00022630"/>
    </source>
</evidence>
<keyword evidence="3 7" id="KW-0813">Transport</keyword>
<organism evidence="9 10">
    <name type="scientific">Erysipelothrix inopinata</name>
    <dbReference type="NCBI Taxonomy" id="225084"/>
    <lineage>
        <taxon>Bacteria</taxon>
        <taxon>Bacillati</taxon>
        <taxon>Bacillota</taxon>
        <taxon>Erysipelotrichia</taxon>
        <taxon>Erysipelotrichales</taxon>
        <taxon>Erysipelotrichaceae</taxon>
        <taxon>Erysipelothrix</taxon>
    </lineage>
</organism>
<dbReference type="AlphaFoldDB" id="A0A7G9RWN1"/>
<evidence type="ECO:0000256" key="7">
    <source>
        <dbReference type="RuleBase" id="RU367037"/>
    </source>
</evidence>
<evidence type="ECO:0000256" key="3">
    <source>
        <dbReference type="ARBA" id="ARBA00022448"/>
    </source>
</evidence>
<keyword evidence="10" id="KW-1185">Reference proteome</keyword>
<keyword evidence="4 7" id="KW-0285">Flavoprotein</keyword>
<name>A0A7G9RWN1_9FIRM</name>
<comment type="similarity">
    <text evidence="2 7">Belongs to the flavodoxin family.</text>
</comment>
<dbReference type="RefSeq" id="WP_187533139.1">
    <property type="nucleotide sequence ID" value="NZ_CBCSHU010000002.1"/>
</dbReference>
<protein>
    <recommendedName>
        <fullName evidence="7">Flavodoxin</fullName>
    </recommendedName>
</protein>
<keyword evidence="6 7" id="KW-0249">Electron transport</keyword>
<dbReference type="KEGG" id="eio:H9L01_06385"/>